<proteinExistence type="predicted"/>
<name>A0A5J5CH71_9PERO</name>
<dbReference type="AlphaFoldDB" id="A0A5J5CH71"/>
<organism evidence="1 2">
    <name type="scientific">Etheostoma spectabile</name>
    <name type="common">orangethroat darter</name>
    <dbReference type="NCBI Taxonomy" id="54343"/>
    <lineage>
        <taxon>Eukaryota</taxon>
        <taxon>Metazoa</taxon>
        <taxon>Chordata</taxon>
        <taxon>Craniata</taxon>
        <taxon>Vertebrata</taxon>
        <taxon>Euteleostomi</taxon>
        <taxon>Actinopterygii</taxon>
        <taxon>Neopterygii</taxon>
        <taxon>Teleostei</taxon>
        <taxon>Neoteleostei</taxon>
        <taxon>Acanthomorphata</taxon>
        <taxon>Eupercaria</taxon>
        <taxon>Perciformes</taxon>
        <taxon>Percoidei</taxon>
        <taxon>Percidae</taxon>
        <taxon>Etheostomatinae</taxon>
        <taxon>Etheostoma</taxon>
    </lineage>
</organism>
<evidence type="ECO:0000313" key="1">
    <source>
        <dbReference type="EMBL" id="KAA8579440.1"/>
    </source>
</evidence>
<evidence type="ECO:0000313" key="2">
    <source>
        <dbReference type="Proteomes" id="UP000327493"/>
    </source>
</evidence>
<dbReference type="Proteomes" id="UP000327493">
    <property type="component" value="Chromosome 24"/>
</dbReference>
<keyword evidence="2" id="KW-1185">Reference proteome</keyword>
<gene>
    <name evidence="1" type="ORF">FQN60_006533</name>
</gene>
<reference evidence="1 2" key="1">
    <citation type="submission" date="2019-08" db="EMBL/GenBank/DDBJ databases">
        <title>A chromosome-level genome assembly, high-density linkage maps, and genome scans reveal the genomic architecture of hybrid incompatibilities underlying speciation via character displacement in darters (Percidae: Etheostominae).</title>
        <authorList>
            <person name="Moran R.L."/>
            <person name="Catchen J.M."/>
            <person name="Fuller R.C."/>
        </authorList>
    </citation>
    <scope>NUCLEOTIDE SEQUENCE [LARGE SCALE GENOMIC DNA]</scope>
    <source>
        <strain evidence="1">EspeVRDwgs_2016</strain>
        <tissue evidence="1">Muscle</tissue>
    </source>
</reference>
<sequence>MYLIFVQFQTIWIRTDSDQGFHVRGCEQTEARERTVGLGVSGCRGARAVDPSNNMQRECYTRIYIDKHYCGCFVPSLFGVSAGTNHITEQSALKW</sequence>
<dbReference type="EMBL" id="VOFY01000024">
    <property type="protein sequence ID" value="KAA8579440.1"/>
    <property type="molecule type" value="Genomic_DNA"/>
</dbReference>
<comment type="caution">
    <text evidence="1">The sequence shown here is derived from an EMBL/GenBank/DDBJ whole genome shotgun (WGS) entry which is preliminary data.</text>
</comment>
<protein>
    <submittedName>
        <fullName evidence="1">Uncharacterized protein</fullName>
    </submittedName>
</protein>
<accession>A0A5J5CH71</accession>